<reference evidence="2 3" key="1">
    <citation type="submission" date="2017-12" db="EMBL/GenBank/DDBJ databases">
        <title>Draft Genome sequences of multiple microbial strains isolated from spacecraft associated surfaces.</title>
        <authorList>
            <person name="Seuylemezian A."/>
            <person name="Vaishampayan P."/>
            <person name="Venkateswaran K."/>
        </authorList>
    </citation>
    <scope>NUCLEOTIDE SEQUENCE [LARGE SCALE GENOMIC DNA]</scope>
    <source>
        <strain evidence="2 3">2P01AA</strain>
    </source>
</reference>
<dbReference type="RefSeq" id="WP_101236642.1">
    <property type="nucleotide sequence ID" value="NZ_PISJ01000013.1"/>
</dbReference>
<feature type="domain" description="DUF305" evidence="1">
    <location>
        <begin position="46"/>
        <end position="101"/>
    </location>
</feature>
<evidence type="ECO:0000259" key="1">
    <source>
        <dbReference type="Pfam" id="PF03713"/>
    </source>
</evidence>
<dbReference type="PANTHER" id="PTHR36933">
    <property type="entry name" value="SLL0788 PROTEIN"/>
    <property type="match status" value="1"/>
</dbReference>
<evidence type="ECO:0000313" key="3">
    <source>
        <dbReference type="Proteomes" id="UP000233553"/>
    </source>
</evidence>
<name>A0A2N0WF56_9GAMM</name>
<sequence>MSEQQLAITPNENDSSDIYSLSTRAYMELSSRMHVDMQINYTGNADIDFMRGMIPHHQVVVDMAKVALKYCYDPEVRMLAKNIMLAQEIEIKVINAWLQRHLL</sequence>
<dbReference type="Pfam" id="PF03713">
    <property type="entry name" value="DUF305"/>
    <property type="match status" value="1"/>
</dbReference>
<evidence type="ECO:0000313" key="2">
    <source>
        <dbReference type="EMBL" id="PKF33475.1"/>
    </source>
</evidence>
<dbReference type="PANTHER" id="PTHR36933:SF1">
    <property type="entry name" value="SLL0788 PROTEIN"/>
    <property type="match status" value="1"/>
</dbReference>
<organism evidence="2 3">
    <name type="scientific">Acinetobacter proteolyticus</name>
    <dbReference type="NCBI Taxonomy" id="1776741"/>
    <lineage>
        <taxon>Bacteria</taxon>
        <taxon>Pseudomonadati</taxon>
        <taxon>Pseudomonadota</taxon>
        <taxon>Gammaproteobacteria</taxon>
        <taxon>Moraxellales</taxon>
        <taxon>Moraxellaceae</taxon>
        <taxon>Acinetobacter</taxon>
    </lineage>
</organism>
<protein>
    <submittedName>
        <fullName evidence="2">DUF305 domain-containing protein</fullName>
    </submittedName>
</protein>
<dbReference type="Gene3D" id="1.20.1260.10">
    <property type="match status" value="1"/>
</dbReference>
<dbReference type="InterPro" id="IPR012347">
    <property type="entry name" value="Ferritin-like"/>
</dbReference>
<gene>
    <name evidence="2" type="ORF">CW311_11815</name>
</gene>
<dbReference type="InterPro" id="IPR005183">
    <property type="entry name" value="DUF305_CopM-like"/>
</dbReference>
<dbReference type="AlphaFoldDB" id="A0A2N0WF56"/>
<proteinExistence type="predicted"/>
<dbReference type="Proteomes" id="UP000233553">
    <property type="component" value="Unassembled WGS sequence"/>
</dbReference>
<accession>A0A2N0WF56</accession>
<comment type="caution">
    <text evidence="2">The sequence shown here is derived from an EMBL/GenBank/DDBJ whole genome shotgun (WGS) entry which is preliminary data.</text>
</comment>
<dbReference type="EMBL" id="PISJ01000013">
    <property type="protein sequence ID" value="PKF33475.1"/>
    <property type="molecule type" value="Genomic_DNA"/>
</dbReference>